<dbReference type="Proteomes" id="UP000824055">
    <property type="component" value="Unassembled WGS sequence"/>
</dbReference>
<dbReference type="Pfam" id="PF07799">
    <property type="entry name" value="DUF1643"/>
    <property type="match status" value="1"/>
</dbReference>
<dbReference type="AlphaFoldDB" id="A0A9D2JWX4"/>
<proteinExistence type="predicted"/>
<protein>
    <submittedName>
        <fullName evidence="1">DUF1643 domain-containing protein</fullName>
    </submittedName>
</protein>
<reference evidence="1" key="1">
    <citation type="journal article" date="2021" name="PeerJ">
        <title>Extensive microbial diversity within the chicken gut microbiome revealed by metagenomics and culture.</title>
        <authorList>
            <person name="Gilroy R."/>
            <person name="Ravi A."/>
            <person name="Getino M."/>
            <person name="Pursley I."/>
            <person name="Horton D.L."/>
            <person name="Alikhan N.F."/>
            <person name="Baker D."/>
            <person name="Gharbi K."/>
            <person name="Hall N."/>
            <person name="Watson M."/>
            <person name="Adriaenssens E.M."/>
            <person name="Foster-Nyarko E."/>
            <person name="Jarju S."/>
            <person name="Secka A."/>
            <person name="Antonio M."/>
            <person name="Oren A."/>
            <person name="Chaudhuri R.R."/>
            <person name="La Ragione R."/>
            <person name="Hildebrand F."/>
            <person name="Pallen M.J."/>
        </authorList>
    </citation>
    <scope>NUCLEOTIDE SEQUENCE</scope>
    <source>
        <strain evidence="1">ChiHecec3B27-8219</strain>
    </source>
</reference>
<dbReference type="InterPro" id="IPR012441">
    <property type="entry name" value="DUF1643"/>
</dbReference>
<evidence type="ECO:0000313" key="2">
    <source>
        <dbReference type="Proteomes" id="UP000824055"/>
    </source>
</evidence>
<accession>A0A9D2JWX4</accession>
<dbReference type="EMBL" id="DXBE01000050">
    <property type="protein sequence ID" value="HIZ69592.1"/>
    <property type="molecule type" value="Genomic_DNA"/>
</dbReference>
<comment type="caution">
    <text evidence="1">The sequence shown here is derived from an EMBL/GenBank/DDBJ whole genome shotgun (WGS) entry which is preliminary data.</text>
</comment>
<organism evidence="1 2">
    <name type="scientific">Candidatus Prevotella avicola</name>
    <dbReference type="NCBI Taxonomy" id="2838738"/>
    <lineage>
        <taxon>Bacteria</taxon>
        <taxon>Pseudomonadati</taxon>
        <taxon>Bacteroidota</taxon>
        <taxon>Bacteroidia</taxon>
        <taxon>Bacteroidales</taxon>
        <taxon>Prevotellaceae</taxon>
        <taxon>Prevotella</taxon>
    </lineage>
</organism>
<evidence type="ECO:0000313" key="1">
    <source>
        <dbReference type="EMBL" id="HIZ69592.1"/>
    </source>
</evidence>
<name>A0A9D2JWX4_9BACT</name>
<reference evidence="1" key="2">
    <citation type="submission" date="2021-04" db="EMBL/GenBank/DDBJ databases">
        <authorList>
            <person name="Gilroy R."/>
        </authorList>
    </citation>
    <scope>NUCLEOTIDE SEQUENCE</scope>
    <source>
        <strain evidence="1">ChiHecec3B27-8219</strain>
    </source>
</reference>
<sequence>MKYENVRMVGDNDKARYVLRKDGEKPLVVIGLNPSTANEAKPDATMARVMGIAERNGFDSFIMLNLYPQRTTNPAGLDRELNDDIHQENLRQIKEALKDIDKPTVLLAFGNNIGLRPYLRTCLRDIVTAISDKSPRYVQAGTTKWGNPRHPLYAGYPELADFNIDTYLTSIRS</sequence>
<gene>
    <name evidence="1" type="ORF">H9966_06915</name>
</gene>